<proteinExistence type="predicted"/>
<protein>
    <submittedName>
        <fullName evidence="2">Uncharacterized protein</fullName>
    </submittedName>
</protein>
<reference evidence="2" key="1">
    <citation type="journal article" date="2009" name="Rice">
        <title>De Novo Next Generation Sequencing of Plant Genomes.</title>
        <authorList>
            <person name="Rounsley S."/>
            <person name="Marri P.R."/>
            <person name="Yu Y."/>
            <person name="He R."/>
            <person name="Sisneros N."/>
            <person name="Goicoechea J.L."/>
            <person name="Lee S.J."/>
            <person name="Angelova A."/>
            <person name="Kudrna D."/>
            <person name="Luo M."/>
            <person name="Affourtit J."/>
            <person name="Desany B."/>
            <person name="Knight J."/>
            <person name="Niazi F."/>
            <person name="Egholm M."/>
            <person name="Wing R.A."/>
        </authorList>
    </citation>
    <scope>NUCLEOTIDE SEQUENCE [LARGE SCALE GENOMIC DNA]</scope>
    <source>
        <strain evidence="2">cv. IRGC 105608</strain>
    </source>
</reference>
<evidence type="ECO:0000313" key="2">
    <source>
        <dbReference type="EnsemblPlants" id="OBART03G27460.1"/>
    </source>
</evidence>
<evidence type="ECO:0000313" key="3">
    <source>
        <dbReference type="Proteomes" id="UP000026960"/>
    </source>
</evidence>
<dbReference type="PaxDb" id="65489-OBART03G27460.1"/>
<dbReference type="EnsemblPlants" id="OBART03G27460.1">
    <property type="protein sequence ID" value="OBART03G27460.1"/>
    <property type="gene ID" value="OBART03G27460"/>
</dbReference>
<reference evidence="2" key="2">
    <citation type="submission" date="2015-03" db="UniProtKB">
        <authorList>
            <consortium name="EnsemblPlants"/>
        </authorList>
    </citation>
    <scope>IDENTIFICATION</scope>
</reference>
<sequence length="105" mass="11330">MPLLQLRSSLPDAAAVGAVAVARSVVAGRRRRRAVARSLRASLRRRQPSSAPLPAVVGAVANRRLRGGRWRAPPSSVPSPASSPDPSPAEVVVRYRRLRGQPERR</sequence>
<name>A0A0D3FLR7_9ORYZ</name>
<dbReference type="AlphaFoldDB" id="A0A0D3FLR7"/>
<feature type="compositionally biased region" description="Pro residues" evidence="1">
    <location>
        <begin position="75"/>
        <end position="87"/>
    </location>
</feature>
<dbReference type="Proteomes" id="UP000026960">
    <property type="component" value="Chromosome 3"/>
</dbReference>
<keyword evidence="3" id="KW-1185">Reference proteome</keyword>
<accession>A0A0D3FLR7</accession>
<dbReference type="HOGENOM" id="CLU_2240700_0_0_1"/>
<dbReference type="Gramene" id="OBART03G27460.1">
    <property type="protein sequence ID" value="OBART03G27460.1"/>
    <property type="gene ID" value="OBART03G27460"/>
</dbReference>
<organism evidence="2">
    <name type="scientific">Oryza barthii</name>
    <dbReference type="NCBI Taxonomy" id="65489"/>
    <lineage>
        <taxon>Eukaryota</taxon>
        <taxon>Viridiplantae</taxon>
        <taxon>Streptophyta</taxon>
        <taxon>Embryophyta</taxon>
        <taxon>Tracheophyta</taxon>
        <taxon>Spermatophyta</taxon>
        <taxon>Magnoliopsida</taxon>
        <taxon>Liliopsida</taxon>
        <taxon>Poales</taxon>
        <taxon>Poaceae</taxon>
        <taxon>BOP clade</taxon>
        <taxon>Oryzoideae</taxon>
        <taxon>Oryzeae</taxon>
        <taxon>Oryzinae</taxon>
        <taxon>Oryza</taxon>
    </lineage>
</organism>
<feature type="region of interest" description="Disordered" evidence="1">
    <location>
        <begin position="67"/>
        <end position="92"/>
    </location>
</feature>
<evidence type="ECO:0000256" key="1">
    <source>
        <dbReference type="SAM" id="MobiDB-lite"/>
    </source>
</evidence>